<dbReference type="InterPro" id="IPR004345">
    <property type="entry name" value="TB2_DP1_HVA22"/>
</dbReference>
<dbReference type="AlphaFoldDB" id="A0A7S1B895"/>
<keyword evidence="2" id="KW-0472">Membrane</keyword>
<feature type="transmembrane region" description="Helical" evidence="2">
    <location>
        <begin position="129"/>
        <end position="153"/>
    </location>
</feature>
<sequence>MSEDIPKPIHVTAMETLNAALTNVDTLMEKHPSVFQYEKFKKLENKTGYSKVFFLFGAVVAGTLFLIAMGGTQFISDLIGFVYPAYCSFKAIDSANTEEDVQWLTYWVVFASFSIIESAASFLVSWIPFYFFIKLSFLIWLYHPTFLGAQLVYKQVLRPLIIPYMASMQKKSFLSGDVICA</sequence>
<dbReference type="GO" id="GO:0016020">
    <property type="term" value="C:membrane"/>
    <property type="evidence" value="ECO:0007669"/>
    <property type="project" value="UniProtKB-SubCell"/>
</dbReference>
<accession>A0A7S1B895</accession>
<dbReference type="Pfam" id="PF03134">
    <property type="entry name" value="TB2_DP1_HVA22"/>
    <property type="match status" value="1"/>
</dbReference>
<protein>
    <recommendedName>
        <fullName evidence="4">Receptor expression-enhancing protein</fullName>
    </recommendedName>
</protein>
<proteinExistence type="inferred from homology"/>
<feature type="transmembrane region" description="Helical" evidence="2">
    <location>
        <begin position="104"/>
        <end position="123"/>
    </location>
</feature>
<keyword evidence="2" id="KW-0812">Transmembrane</keyword>
<evidence type="ECO:0000313" key="3">
    <source>
        <dbReference type="EMBL" id="CAD8878083.1"/>
    </source>
</evidence>
<evidence type="ECO:0000256" key="1">
    <source>
        <dbReference type="RuleBase" id="RU362006"/>
    </source>
</evidence>
<comment type="subcellular location">
    <subcellularLocation>
        <location evidence="1">Membrane</location>
        <topology evidence="1">Multi-pass membrane protein</topology>
    </subcellularLocation>
</comment>
<name>A0A7S1B895_9STRA</name>
<reference evidence="3" key="1">
    <citation type="submission" date="2021-01" db="EMBL/GenBank/DDBJ databases">
        <authorList>
            <person name="Corre E."/>
            <person name="Pelletier E."/>
            <person name="Niang G."/>
            <person name="Scheremetjew M."/>
            <person name="Finn R."/>
            <person name="Kale V."/>
            <person name="Holt S."/>
            <person name="Cochrane G."/>
            <person name="Meng A."/>
            <person name="Brown T."/>
            <person name="Cohen L."/>
        </authorList>
    </citation>
    <scope>NUCLEOTIDE SEQUENCE</scope>
    <source>
        <strain evidence="3">308</strain>
    </source>
</reference>
<organism evidence="3">
    <name type="scientific">Corethron hystrix</name>
    <dbReference type="NCBI Taxonomy" id="216773"/>
    <lineage>
        <taxon>Eukaryota</taxon>
        <taxon>Sar</taxon>
        <taxon>Stramenopiles</taxon>
        <taxon>Ochrophyta</taxon>
        <taxon>Bacillariophyta</taxon>
        <taxon>Coscinodiscophyceae</taxon>
        <taxon>Corethrophycidae</taxon>
        <taxon>Corethrales</taxon>
        <taxon>Corethraceae</taxon>
        <taxon>Corethron</taxon>
    </lineage>
</organism>
<gene>
    <name evidence="3" type="ORF">CHYS00102_LOCUS5267</name>
</gene>
<dbReference type="EMBL" id="HBFR01007313">
    <property type="protein sequence ID" value="CAD8878083.1"/>
    <property type="molecule type" value="Transcribed_RNA"/>
</dbReference>
<evidence type="ECO:0008006" key="4">
    <source>
        <dbReference type="Google" id="ProtNLM"/>
    </source>
</evidence>
<feature type="transmembrane region" description="Helical" evidence="2">
    <location>
        <begin position="49"/>
        <end position="68"/>
    </location>
</feature>
<dbReference type="PANTHER" id="PTHR12300">
    <property type="entry name" value="HVA22-LIKE PROTEINS"/>
    <property type="match status" value="1"/>
</dbReference>
<comment type="similarity">
    <text evidence="1">Belongs to the DP1 family.</text>
</comment>
<evidence type="ECO:0000256" key="2">
    <source>
        <dbReference type="SAM" id="Phobius"/>
    </source>
</evidence>
<keyword evidence="2" id="KW-1133">Transmembrane helix</keyword>
<dbReference type="PANTHER" id="PTHR12300:SF187">
    <property type="entry name" value="RECEPTOR EXPRESSION-ENHANCING PROTEIN"/>
    <property type="match status" value="1"/>
</dbReference>